<dbReference type="Proteomes" id="UP000198534">
    <property type="component" value="Unassembled WGS sequence"/>
</dbReference>
<dbReference type="InterPro" id="IPR036514">
    <property type="entry name" value="SGNH_hydro_sf"/>
</dbReference>
<gene>
    <name evidence="2" type="ORF">SAMN05444487_105162</name>
</gene>
<dbReference type="InterPro" id="IPR013830">
    <property type="entry name" value="SGNH_hydro"/>
</dbReference>
<dbReference type="EMBL" id="FNNQ01000005">
    <property type="protein sequence ID" value="SDW69901.1"/>
    <property type="molecule type" value="Genomic_DNA"/>
</dbReference>
<dbReference type="RefSeq" id="WP_091738256.1">
    <property type="nucleotide sequence ID" value="NZ_FNNQ01000005.1"/>
</dbReference>
<name>A0A1H2VNK1_9BACL</name>
<evidence type="ECO:0000313" key="2">
    <source>
        <dbReference type="EMBL" id="SDW69901.1"/>
    </source>
</evidence>
<dbReference type="SUPFAM" id="SSF52266">
    <property type="entry name" value="SGNH hydrolase"/>
    <property type="match status" value="1"/>
</dbReference>
<reference evidence="2 3" key="1">
    <citation type="submission" date="2016-10" db="EMBL/GenBank/DDBJ databases">
        <authorList>
            <person name="de Groot N.N."/>
        </authorList>
    </citation>
    <scope>NUCLEOTIDE SEQUENCE [LARGE SCALE GENOMIC DNA]</scope>
    <source>
        <strain evidence="2 3">DSM 45610</strain>
    </source>
</reference>
<evidence type="ECO:0000313" key="3">
    <source>
        <dbReference type="Proteomes" id="UP000198534"/>
    </source>
</evidence>
<accession>A0A1H2VNK1</accession>
<dbReference type="Gene3D" id="3.40.50.1110">
    <property type="entry name" value="SGNH hydrolase"/>
    <property type="match status" value="1"/>
</dbReference>
<feature type="domain" description="SGNH hydrolase-type esterase" evidence="1">
    <location>
        <begin position="12"/>
        <end position="195"/>
    </location>
</feature>
<sequence>MSENTQPITYLAVGDSITEGVGAEKTDRHLVAQLFGHLQKTDHCRVQNMGISGLTSKELYELLGTAALRKVIPRVSHITITTGGCDFIDWYEEGASLNHLLQTIRGVRSHADKILTLIRNLNPQVSVQMMGFYVPVPAYELGFAVASKALQTMNFTYAQLCRKFNVQLVNPFDVFLHRHDFFADEVHPNQLGYDALAHLFVKPLSKDEYVEAVPVDMNPKAEGSLC</sequence>
<dbReference type="AlphaFoldDB" id="A0A1H2VNK1"/>
<dbReference type="STRING" id="1048340.SAMN05444487_105162"/>
<proteinExistence type="predicted"/>
<dbReference type="OrthoDB" id="1815486at2"/>
<dbReference type="Pfam" id="PF13472">
    <property type="entry name" value="Lipase_GDSL_2"/>
    <property type="match status" value="1"/>
</dbReference>
<protein>
    <submittedName>
        <fullName evidence="2">Lysophospholipase L1</fullName>
    </submittedName>
</protein>
<evidence type="ECO:0000259" key="1">
    <source>
        <dbReference type="Pfam" id="PF13472"/>
    </source>
</evidence>
<keyword evidence="3" id="KW-1185">Reference proteome</keyword>
<organism evidence="2 3">
    <name type="scientific">Marininema mesophilum</name>
    <dbReference type="NCBI Taxonomy" id="1048340"/>
    <lineage>
        <taxon>Bacteria</taxon>
        <taxon>Bacillati</taxon>
        <taxon>Bacillota</taxon>
        <taxon>Bacilli</taxon>
        <taxon>Bacillales</taxon>
        <taxon>Thermoactinomycetaceae</taxon>
        <taxon>Marininema</taxon>
    </lineage>
</organism>